<dbReference type="AlphaFoldDB" id="A0A1I6QPI4"/>
<comment type="catalytic activity">
    <reaction evidence="7 9">
        <text>N-formyl-L-kynurenine + H2O = L-kynurenine + formate + H(+)</text>
        <dbReference type="Rhea" id="RHEA:13009"/>
        <dbReference type="ChEBI" id="CHEBI:15377"/>
        <dbReference type="ChEBI" id="CHEBI:15378"/>
        <dbReference type="ChEBI" id="CHEBI:15740"/>
        <dbReference type="ChEBI" id="CHEBI:57959"/>
        <dbReference type="ChEBI" id="CHEBI:58629"/>
        <dbReference type="EC" id="3.5.1.9"/>
    </reaction>
</comment>
<evidence type="ECO:0000256" key="1">
    <source>
        <dbReference type="ARBA" id="ARBA00002204"/>
    </source>
</evidence>
<comment type="function">
    <text evidence="1 9">Catalyzes the hydrolysis of N-formyl-L-kynurenine to L-kynurenine, the second step in the kynurenine pathway of tryptophan degradation.</text>
</comment>
<keyword evidence="4 9" id="KW-0378">Hydrolase</keyword>
<dbReference type="SUPFAM" id="SSF102198">
    <property type="entry name" value="Putative cyclase"/>
    <property type="match status" value="1"/>
</dbReference>
<feature type="binding site" evidence="9">
    <location>
        <position position="52"/>
    </location>
    <ligand>
        <name>Zn(2+)</name>
        <dbReference type="ChEBI" id="CHEBI:29105"/>
        <label>1</label>
    </ligand>
</feature>
<feature type="binding site" evidence="9">
    <location>
        <position position="160"/>
    </location>
    <ligand>
        <name>Zn(2+)</name>
        <dbReference type="ChEBI" id="CHEBI:29105"/>
        <label>2</label>
    </ligand>
</feature>
<keyword evidence="5 9" id="KW-0862">Zinc</keyword>
<dbReference type="InterPro" id="IPR017484">
    <property type="entry name" value="Kynurenine_formamidase_bac"/>
</dbReference>
<feature type="binding site" evidence="9">
    <location>
        <position position="172"/>
    </location>
    <ligand>
        <name>Zn(2+)</name>
        <dbReference type="ChEBI" id="CHEBI:29105"/>
        <label>1</label>
    </ligand>
</feature>
<feature type="binding site" evidence="9">
    <location>
        <position position="172"/>
    </location>
    <ligand>
        <name>Zn(2+)</name>
        <dbReference type="ChEBI" id="CHEBI:29105"/>
        <label>2</label>
    </ligand>
</feature>
<evidence type="ECO:0000256" key="7">
    <source>
        <dbReference type="ARBA" id="ARBA00048496"/>
    </source>
</evidence>
<proteinExistence type="inferred from homology"/>
<dbReference type="GO" id="GO:0008270">
    <property type="term" value="F:zinc ion binding"/>
    <property type="evidence" value="ECO:0007669"/>
    <property type="project" value="UniProtKB-UniRule"/>
</dbReference>
<gene>
    <name evidence="9" type="primary">kynB</name>
    <name evidence="10" type="ORF">SAMN05444972_103286</name>
</gene>
<evidence type="ECO:0000256" key="8">
    <source>
        <dbReference type="ARBA" id="ARBA00060547"/>
    </source>
</evidence>
<accession>A0A1I6QPI4</accession>
<feature type="binding site" evidence="9">
    <location>
        <position position="48"/>
    </location>
    <ligand>
        <name>Zn(2+)</name>
        <dbReference type="ChEBI" id="CHEBI:29105"/>
        <label>1</label>
    </ligand>
</feature>
<sequence length="208" mass="22792">MSTWIDISQPLTKDVAIWPGDTPFKCETSFDKTMTGSVNVGSLMMSLHTGTHIDAPYHFDDAGKRVSDLDIAVYGGKAKVIGLPEGTDVICPEILAKEELDGVERLLIHTKGWQDRRKFPDWIPPVDIRLAPWLQERGILLLGLDIPSVDPLDSKDLPAHHALAHHGVHILEGVVLDHVVPGEYELFAFPLALAGADGSPVRAVLRKC</sequence>
<dbReference type="InterPro" id="IPR007325">
    <property type="entry name" value="KFase/CYL"/>
</dbReference>
<comment type="similarity">
    <text evidence="9">Belongs to the Cyclase 1 superfamily. KynB family.</text>
</comment>
<dbReference type="Proteomes" id="UP000198660">
    <property type="component" value="Unassembled WGS sequence"/>
</dbReference>
<evidence type="ECO:0000256" key="6">
    <source>
        <dbReference type="ARBA" id="ARBA00023079"/>
    </source>
</evidence>
<evidence type="ECO:0000256" key="5">
    <source>
        <dbReference type="ARBA" id="ARBA00022833"/>
    </source>
</evidence>
<organism evidence="10 11">
    <name type="scientific">Marininema halotolerans</name>
    <dbReference type="NCBI Taxonomy" id="1155944"/>
    <lineage>
        <taxon>Bacteria</taxon>
        <taxon>Bacillati</taxon>
        <taxon>Bacillota</taxon>
        <taxon>Bacilli</taxon>
        <taxon>Bacillales</taxon>
        <taxon>Thermoactinomycetaceae</taxon>
        <taxon>Marininema</taxon>
    </lineage>
</organism>
<feature type="active site" description="Proton donor/acceptor" evidence="9">
    <location>
        <position position="58"/>
    </location>
</feature>
<protein>
    <recommendedName>
        <fullName evidence="9">Kynurenine formamidase</fullName>
        <shortName evidence="9">KFA</shortName>
        <shortName evidence="9">KFase</shortName>
        <ecNumber evidence="9">3.5.1.9</ecNumber>
    </recommendedName>
    <alternativeName>
        <fullName evidence="9">Arylformamidase</fullName>
    </alternativeName>
    <alternativeName>
        <fullName evidence="9">N-formylkynurenine formamidase</fullName>
        <shortName evidence="9">FKF</shortName>
    </alternativeName>
</protein>
<keyword evidence="6 9" id="KW-0823">Tryptophan catabolism</keyword>
<name>A0A1I6QPI4_9BACL</name>
<evidence type="ECO:0000256" key="2">
    <source>
        <dbReference type="ARBA" id="ARBA00011738"/>
    </source>
</evidence>
<dbReference type="EMBL" id="FPAA01000003">
    <property type="protein sequence ID" value="SFS54270.1"/>
    <property type="molecule type" value="Genomic_DNA"/>
</dbReference>
<dbReference type="OrthoDB" id="9796085at2"/>
<dbReference type="PANTHER" id="PTHR31118:SF32">
    <property type="entry name" value="KYNURENINE FORMAMIDASE"/>
    <property type="match status" value="1"/>
</dbReference>
<dbReference type="GO" id="GO:0004061">
    <property type="term" value="F:arylformamidase activity"/>
    <property type="evidence" value="ECO:0007669"/>
    <property type="project" value="UniProtKB-UniRule"/>
</dbReference>
<dbReference type="EC" id="3.5.1.9" evidence="9"/>
<feature type="binding site" evidence="9">
    <location>
        <position position="18"/>
    </location>
    <ligand>
        <name>substrate</name>
    </ligand>
</feature>
<comment type="pathway">
    <text evidence="8 9">Amino-acid degradation; L-tryptophan degradation via kynurenine pathway; L-kynurenine from L-tryptophan: step 2/2.</text>
</comment>
<feature type="binding site" evidence="9">
    <location>
        <position position="54"/>
    </location>
    <ligand>
        <name>Zn(2+)</name>
        <dbReference type="ChEBI" id="CHEBI:29105"/>
        <label>1</label>
    </ligand>
</feature>
<dbReference type="Gene3D" id="3.50.30.50">
    <property type="entry name" value="Putative cyclase"/>
    <property type="match status" value="1"/>
</dbReference>
<evidence type="ECO:0000313" key="10">
    <source>
        <dbReference type="EMBL" id="SFS54270.1"/>
    </source>
</evidence>
<comment type="subunit">
    <text evidence="2 9">Homodimer.</text>
</comment>
<feature type="binding site" evidence="9">
    <location>
        <position position="54"/>
    </location>
    <ligand>
        <name>Zn(2+)</name>
        <dbReference type="ChEBI" id="CHEBI:29105"/>
        <label>2</label>
    </ligand>
</feature>
<dbReference type="UniPathway" id="UPA00333">
    <property type="reaction ID" value="UER00454"/>
</dbReference>
<comment type="cofactor">
    <cofactor evidence="9">
        <name>Zn(2+)</name>
        <dbReference type="ChEBI" id="CHEBI:29105"/>
    </cofactor>
    <text evidence="9">Binds 2 zinc ions per subunit.</text>
</comment>
<evidence type="ECO:0000256" key="4">
    <source>
        <dbReference type="ARBA" id="ARBA00022801"/>
    </source>
</evidence>
<evidence type="ECO:0000256" key="3">
    <source>
        <dbReference type="ARBA" id="ARBA00022723"/>
    </source>
</evidence>
<keyword evidence="11" id="KW-1185">Reference proteome</keyword>
<dbReference type="HAMAP" id="MF_01969">
    <property type="entry name" value="KynB"/>
    <property type="match status" value="1"/>
</dbReference>
<dbReference type="RefSeq" id="WP_091835234.1">
    <property type="nucleotide sequence ID" value="NZ_FPAA01000003.1"/>
</dbReference>
<evidence type="ECO:0000256" key="9">
    <source>
        <dbReference type="HAMAP-Rule" id="MF_01969"/>
    </source>
</evidence>
<dbReference type="Pfam" id="PF04199">
    <property type="entry name" value="Cyclase"/>
    <property type="match status" value="1"/>
</dbReference>
<keyword evidence="3 9" id="KW-0479">Metal-binding</keyword>
<dbReference type="PANTHER" id="PTHR31118">
    <property type="entry name" value="CYCLASE-LIKE PROTEIN 2"/>
    <property type="match status" value="1"/>
</dbReference>
<dbReference type="FunFam" id="3.50.30.50:FF:000001">
    <property type="entry name" value="Kynurenine formamidase"/>
    <property type="match status" value="1"/>
</dbReference>
<dbReference type="GO" id="GO:0019441">
    <property type="term" value="P:L-tryptophan catabolic process to kynurenine"/>
    <property type="evidence" value="ECO:0007669"/>
    <property type="project" value="UniProtKB-UniRule"/>
</dbReference>
<dbReference type="NCBIfam" id="TIGR03035">
    <property type="entry name" value="trp_arylform"/>
    <property type="match status" value="1"/>
</dbReference>
<dbReference type="InterPro" id="IPR037175">
    <property type="entry name" value="KFase_sf"/>
</dbReference>
<dbReference type="GO" id="GO:0004328">
    <property type="term" value="F:formamidase activity"/>
    <property type="evidence" value="ECO:0007669"/>
    <property type="project" value="InterPro"/>
</dbReference>
<evidence type="ECO:0000313" key="11">
    <source>
        <dbReference type="Proteomes" id="UP000198660"/>
    </source>
</evidence>
<reference evidence="11" key="1">
    <citation type="submission" date="2016-10" db="EMBL/GenBank/DDBJ databases">
        <authorList>
            <person name="Varghese N."/>
            <person name="Submissions S."/>
        </authorList>
    </citation>
    <scope>NUCLEOTIDE SEQUENCE [LARGE SCALE GENOMIC DNA]</scope>
    <source>
        <strain evidence="11">DSM 45789</strain>
    </source>
</reference>